<evidence type="ECO:0000256" key="1">
    <source>
        <dbReference type="SAM" id="MobiDB-lite"/>
    </source>
</evidence>
<dbReference type="EMBL" id="JADJMH010000014">
    <property type="protein sequence ID" value="MBK7675932.1"/>
    <property type="molecule type" value="Genomic_DNA"/>
</dbReference>
<evidence type="ECO:0000259" key="3">
    <source>
        <dbReference type="Pfam" id="PF03413"/>
    </source>
</evidence>
<comment type="caution">
    <text evidence="4">The sequence shown here is derived from an EMBL/GenBank/DDBJ whole genome shotgun (WGS) entry which is preliminary data.</text>
</comment>
<feature type="chain" id="PRO_5038037833" evidence="2">
    <location>
        <begin position="21"/>
        <end position="120"/>
    </location>
</feature>
<feature type="compositionally biased region" description="Basic and acidic residues" evidence="1">
    <location>
        <begin position="102"/>
        <end position="120"/>
    </location>
</feature>
<feature type="signal peptide" evidence="2">
    <location>
        <begin position="1"/>
        <end position="20"/>
    </location>
</feature>
<dbReference type="Proteomes" id="UP000697998">
    <property type="component" value="Unassembled WGS sequence"/>
</dbReference>
<evidence type="ECO:0000313" key="4">
    <source>
        <dbReference type="EMBL" id="MBK7675932.1"/>
    </source>
</evidence>
<feature type="domain" description="PepSY" evidence="3">
    <location>
        <begin position="41"/>
        <end position="98"/>
    </location>
</feature>
<gene>
    <name evidence="4" type="ORF">IPJ27_14915</name>
</gene>
<dbReference type="Pfam" id="PF03413">
    <property type="entry name" value="PepSY"/>
    <property type="match status" value="1"/>
</dbReference>
<dbReference type="AlphaFoldDB" id="A0A935Q0T8"/>
<proteinExistence type="predicted"/>
<organism evidence="4 5">
    <name type="scientific">Candidatus Accumulibacter proximus</name>
    <dbReference type="NCBI Taxonomy" id="2954385"/>
    <lineage>
        <taxon>Bacteria</taxon>
        <taxon>Pseudomonadati</taxon>
        <taxon>Pseudomonadota</taxon>
        <taxon>Betaproteobacteria</taxon>
        <taxon>Candidatus Accumulibacter</taxon>
    </lineage>
</organism>
<accession>A0A935Q0T8</accession>
<dbReference type="Gene3D" id="3.10.450.40">
    <property type="match status" value="1"/>
</dbReference>
<reference evidence="4 5" key="1">
    <citation type="submission" date="2020-10" db="EMBL/GenBank/DDBJ databases">
        <title>Connecting structure to function with the recovery of over 1000 high-quality activated sludge metagenome-assembled genomes encoding full-length rRNA genes using long-read sequencing.</title>
        <authorList>
            <person name="Singleton C.M."/>
            <person name="Petriglieri F."/>
            <person name="Kristensen J.M."/>
            <person name="Kirkegaard R.H."/>
            <person name="Michaelsen T.Y."/>
            <person name="Andersen M.H."/>
            <person name="Karst S.M."/>
            <person name="Dueholm M.S."/>
            <person name="Nielsen P.H."/>
            <person name="Albertsen M."/>
        </authorList>
    </citation>
    <scope>NUCLEOTIDE SEQUENCE [LARGE SCALE GENOMIC DNA]</scope>
    <source>
        <strain evidence="4">EsbW_18-Q3-R4-48_BATAC.285</strain>
    </source>
</reference>
<keyword evidence="2" id="KW-0732">Signal</keyword>
<evidence type="ECO:0000313" key="5">
    <source>
        <dbReference type="Proteomes" id="UP000697998"/>
    </source>
</evidence>
<dbReference type="InterPro" id="IPR025711">
    <property type="entry name" value="PepSY"/>
</dbReference>
<feature type="region of interest" description="Disordered" evidence="1">
    <location>
        <begin position="97"/>
        <end position="120"/>
    </location>
</feature>
<name>A0A935Q0T8_9PROT</name>
<sequence length="120" mass="13381">MAAGVLLALCLVMGSGTSMASEDHDRARQAVEAGEVLPLRTILERVDREYPGQVVDVELERERESSQERWVYKIKLLRSGGALMKLKVDARDGSIIGKKAAGGHEREREQQRNRRGGEDH</sequence>
<protein>
    <submittedName>
        <fullName evidence="4">PepSY domain-containing protein</fullName>
    </submittedName>
</protein>
<evidence type="ECO:0000256" key="2">
    <source>
        <dbReference type="SAM" id="SignalP"/>
    </source>
</evidence>